<organism evidence="1 2">
    <name type="scientific">Gossypium schwendimanii</name>
    <name type="common">Cotton</name>
    <dbReference type="NCBI Taxonomy" id="34291"/>
    <lineage>
        <taxon>Eukaryota</taxon>
        <taxon>Viridiplantae</taxon>
        <taxon>Streptophyta</taxon>
        <taxon>Embryophyta</taxon>
        <taxon>Tracheophyta</taxon>
        <taxon>Spermatophyta</taxon>
        <taxon>Magnoliopsida</taxon>
        <taxon>eudicotyledons</taxon>
        <taxon>Gunneridae</taxon>
        <taxon>Pentapetalae</taxon>
        <taxon>rosids</taxon>
        <taxon>malvids</taxon>
        <taxon>Malvales</taxon>
        <taxon>Malvaceae</taxon>
        <taxon>Malvoideae</taxon>
        <taxon>Gossypium</taxon>
    </lineage>
</organism>
<dbReference type="SUPFAM" id="SSF56219">
    <property type="entry name" value="DNase I-like"/>
    <property type="match status" value="1"/>
</dbReference>
<dbReference type="PANTHER" id="PTHR33710:SF62">
    <property type="entry name" value="DUF4283 DOMAIN PROTEIN"/>
    <property type="match status" value="1"/>
</dbReference>
<evidence type="ECO:0008006" key="3">
    <source>
        <dbReference type="Google" id="ProtNLM"/>
    </source>
</evidence>
<comment type="caution">
    <text evidence="1">The sequence shown here is derived from an EMBL/GenBank/DDBJ whole genome shotgun (WGS) entry which is preliminary data.</text>
</comment>
<name>A0A7J9N0J2_GOSSC</name>
<dbReference type="EMBL" id="JABFAF010266383">
    <property type="protein sequence ID" value="MBA0876883.1"/>
    <property type="molecule type" value="Genomic_DNA"/>
</dbReference>
<keyword evidence="2" id="KW-1185">Reference proteome</keyword>
<dbReference type="PANTHER" id="PTHR33710">
    <property type="entry name" value="BNAC02G09200D PROTEIN"/>
    <property type="match status" value="1"/>
</dbReference>
<reference evidence="1 2" key="1">
    <citation type="journal article" date="2019" name="Genome Biol. Evol.">
        <title>Insights into the evolution of the New World diploid cottons (Gossypium, subgenus Houzingenia) based on genome sequencing.</title>
        <authorList>
            <person name="Grover C.E."/>
            <person name="Arick M.A. 2nd"/>
            <person name="Thrash A."/>
            <person name="Conover J.L."/>
            <person name="Sanders W.S."/>
            <person name="Peterson D.G."/>
            <person name="Frelichowski J.E."/>
            <person name="Scheffler J.A."/>
            <person name="Scheffler B.E."/>
            <person name="Wendel J.F."/>
        </authorList>
    </citation>
    <scope>NUCLEOTIDE SEQUENCE [LARGE SCALE GENOMIC DNA]</scope>
    <source>
        <strain evidence="1">1</strain>
        <tissue evidence="1">Leaf</tissue>
    </source>
</reference>
<accession>A0A7J9N0J2</accession>
<proteinExistence type="predicted"/>
<sequence length="72" mass="8353">MEAFRGVLGECQLMDVGYSGVWFTRERGNLPETHIRERLDKRLENVSWINLFPNASIQHLAHSFSDHCPLLI</sequence>
<dbReference type="InterPro" id="IPR036691">
    <property type="entry name" value="Endo/exonu/phosph_ase_sf"/>
</dbReference>
<evidence type="ECO:0000313" key="2">
    <source>
        <dbReference type="Proteomes" id="UP000593576"/>
    </source>
</evidence>
<protein>
    <recommendedName>
        <fullName evidence="3">Endonuclease/exonuclease/phosphatase domain-containing protein</fullName>
    </recommendedName>
</protein>
<dbReference type="OrthoDB" id="1935929at2759"/>
<evidence type="ECO:0000313" key="1">
    <source>
        <dbReference type="EMBL" id="MBA0876883.1"/>
    </source>
</evidence>
<gene>
    <name evidence="1" type="ORF">Goshw_026992</name>
</gene>
<dbReference type="Proteomes" id="UP000593576">
    <property type="component" value="Unassembled WGS sequence"/>
</dbReference>
<dbReference type="AlphaFoldDB" id="A0A7J9N0J2"/>